<dbReference type="InterPro" id="IPR036314">
    <property type="entry name" value="SOD_C_sf"/>
</dbReference>
<dbReference type="SUPFAM" id="SSF54719">
    <property type="entry name" value="Fe,Mn superoxide dismutase (SOD), C-terminal domain"/>
    <property type="match status" value="1"/>
</dbReference>
<feature type="domain" description="Manganese/iron superoxide dismutase C-terminal" evidence="2">
    <location>
        <begin position="172"/>
        <end position="209"/>
    </location>
</feature>
<name>A0A1B2JGW6_PICPA</name>
<sequence length="317" mass="35923">MLRASCKVFTRRQSTSLLPQFHIKDLEFLRDKGITGLYSAKGLNNVWYDKADYCRENLNQLLQQSVNKNALLSCFLNKSLEKGSIQVSDSSDNIDRLNQLISTAAQSCEGSESFTVDHEIYNLSTQLYNHHFAMSSLNSSGHESNRIYKPDASELLKTHANTNVSIPLSHDAQLFKQIKSSFGSLDQLKTLLINSSLAIKGNGFTWLIALFSKSDSKLFLDDLYVVNSYNNGTPSDRLKNGQLDDFRAFIKEGNSNTEFVKDYHQNDSFEFVPLLAINASPYAYLTDYGVFGKRVYLENVWNCTNWQTVASRWPKEA</sequence>
<evidence type="ECO:0000313" key="4">
    <source>
        <dbReference type="Proteomes" id="UP000094565"/>
    </source>
</evidence>
<dbReference type="OrthoDB" id="275227at2759"/>
<proteinExistence type="predicted"/>
<keyword evidence="4" id="KW-1185">Reference proteome</keyword>
<protein>
    <submittedName>
        <fullName evidence="3">BA75_05033T0</fullName>
    </submittedName>
</protein>
<dbReference type="EMBL" id="CP014587">
    <property type="protein sequence ID" value="ANZ77289.1"/>
    <property type="molecule type" value="Genomic_DNA"/>
</dbReference>
<gene>
    <name evidence="3" type="primary">MRP1</name>
    <name evidence="3" type="ORF">ATY40_BA7505033</name>
</gene>
<evidence type="ECO:0000313" key="3">
    <source>
        <dbReference type="EMBL" id="ANZ77289.1"/>
    </source>
</evidence>
<evidence type="ECO:0000256" key="1">
    <source>
        <dbReference type="ARBA" id="ARBA00037226"/>
    </source>
</evidence>
<feature type="domain" description="Manganese/iron superoxide dismutase C-terminal" evidence="2">
    <location>
        <begin position="261"/>
        <end position="312"/>
    </location>
</feature>
<reference evidence="3 4" key="1">
    <citation type="submission" date="2016-02" db="EMBL/GenBank/DDBJ databases">
        <title>Comparative genomic and transcriptomic foundation for Pichia pastoris.</title>
        <authorList>
            <person name="Love K.R."/>
            <person name="Shah K.A."/>
            <person name="Whittaker C.A."/>
            <person name="Wu J."/>
            <person name="Bartlett M.C."/>
            <person name="Ma D."/>
            <person name="Leeson R.L."/>
            <person name="Priest M."/>
            <person name="Young S.K."/>
            <person name="Love J.C."/>
        </authorList>
    </citation>
    <scope>NUCLEOTIDE SEQUENCE [LARGE SCALE GENOMIC DNA]</scope>
    <source>
        <strain evidence="3 4">ATCC 28485</strain>
    </source>
</reference>
<dbReference type="PANTHER" id="PTHR43595:SF1">
    <property type="entry name" value="SMALL RIBOSOMAL SUBUNIT PROTEIN MS43"/>
    <property type="match status" value="1"/>
</dbReference>
<dbReference type="Gene3D" id="3.55.40.20">
    <property type="entry name" value="Iron/manganese superoxide dismutase, C-terminal domain"/>
    <property type="match status" value="1"/>
</dbReference>
<evidence type="ECO:0000259" key="2">
    <source>
        <dbReference type="Pfam" id="PF02777"/>
    </source>
</evidence>
<dbReference type="InterPro" id="IPR019832">
    <property type="entry name" value="Mn/Fe_SOD_C"/>
</dbReference>
<dbReference type="GO" id="GO:0005737">
    <property type="term" value="C:cytoplasm"/>
    <property type="evidence" value="ECO:0007669"/>
    <property type="project" value="TreeGrafter"/>
</dbReference>
<dbReference type="Pfam" id="PF02777">
    <property type="entry name" value="Sod_Fe_C"/>
    <property type="match status" value="2"/>
</dbReference>
<dbReference type="AlphaFoldDB" id="A0A1B2JGW6"/>
<dbReference type="PANTHER" id="PTHR43595">
    <property type="entry name" value="37S RIBOSOMAL PROTEIN S26, MITOCHONDRIAL"/>
    <property type="match status" value="1"/>
</dbReference>
<comment type="function">
    <text evidence="1">Component of the mitochondrial ribosome (mitoribosome), a dedicated translation machinery responsible for the synthesis of mitochondrial genome-encoded proteins, including at least some of the essential transmembrane subunits of the mitochondrial respiratory chain. The mitoribosomes are attached to the mitochondrial inner membrane and translation products are cotranslationally integrated into the membrane.</text>
</comment>
<dbReference type="GO" id="GO:0046872">
    <property type="term" value="F:metal ion binding"/>
    <property type="evidence" value="ECO:0007669"/>
    <property type="project" value="InterPro"/>
</dbReference>
<organism evidence="3 4">
    <name type="scientific">Komagataella pastoris</name>
    <name type="common">Yeast</name>
    <name type="synonym">Pichia pastoris</name>
    <dbReference type="NCBI Taxonomy" id="4922"/>
    <lineage>
        <taxon>Eukaryota</taxon>
        <taxon>Fungi</taxon>
        <taxon>Dikarya</taxon>
        <taxon>Ascomycota</taxon>
        <taxon>Saccharomycotina</taxon>
        <taxon>Pichiomycetes</taxon>
        <taxon>Pichiales</taxon>
        <taxon>Pichiaceae</taxon>
        <taxon>Komagataella</taxon>
    </lineage>
</organism>
<dbReference type="Proteomes" id="UP000094565">
    <property type="component" value="Chromosome 4"/>
</dbReference>
<dbReference type="GO" id="GO:0004784">
    <property type="term" value="F:superoxide dismutase activity"/>
    <property type="evidence" value="ECO:0007669"/>
    <property type="project" value="InterPro"/>
</dbReference>
<accession>A0A1B2JGW6</accession>